<dbReference type="Proteomes" id="UP000626026">
    <property type="component" value="Unassembled WGS sequence"/>
</dbReference>
<accession>A0ABR7RJP9</accession>
<protein>
    <submittedName>
        <fullName evidence="1">Uncharacterized protein</fullName>
    </submittedName>
</protein>
<keyword evidence="2" id="KW-1185">Reference proteome</keyword>
<dbReference type="RefSeq" id="WP_187783978.1">
    <property type="nucleotide sequence ID" value="NZ_JACTVA010000010.1"/>
</dbReference>
<evidence type="ECO:0000313" key="2">
    <source>
        <dbReference type="Proteomes" id="UP000626026"/>
    </source>
</evidence>
<sequence length="50" mass="5462">MSTMDSAPCIAILKDECGQRGRRKLCGRMAATDAILNTDMRVRSTAEAFV</sequence>
<name>A0ABR7RJP9_9PROT</name>
<reference evidence="1 2" key="1">
    <citation type="journal article" date="2013" name="Int. J. Syst. Evol. Microbiol.">
        <title>Roseomonas aerophila sp. nov., isolated from air.</title>
        <authorList>
            <person name="Kim S.J."/>
            <person name="Weon H.Y."/>
            <person name="Ahn J.H."/>
            <person name="Hong S.B."/>
            <person name="Seok S.J."/>
            <person name="Whang K.S."/>
            <person name="Kwon S.W."/>
        </authorList>
    </citation>
    <scope>NUCLEOTIDE SEQUENCE [LARGE SCALE GENOMIC DNA]</scope>
    <source>
        <strain evidence="1 2">NBRC 108923</strain>
    </source>
</reference>
<organism evidence="1 2">
    <name type="scientific">Teichococcus aerophilus</name>
    <dbReference type="NCBI Taxonomy" id="1224513"/>
    <lineage>
        <taxon>Bacteria</taxon>
        <taxon>Pseudomonadati</taxon>
        <taxon>Pseudomonadota</taxon>
        <taxon>Alphaproteobacteria</taxon>
        <taxon>Acetobacterales</taxon>
        <taxon>Roseomonadaceae</taxon>
        <taxon>Roseomonas</taxon>
    </lineage>
</organism>
<evidence type="ECO:0000313" key="1">
    <source>
        <dbReference type="EMBL" id="MBC9206809.1"/>
    </source>
</evidence>
<proteinExistence type="predicted"/>
<dbReference type="EMBL" id="JACTVA010000010">
    <property type="protein sequence ID" value="MBC9206809.1"/>
    <property type="molecule type" value="Genomic_DNA"/>
</dbReference>
<comment type="caution">
    <text evidence="1">The sequence shown here is derived from an EMBL/GenBank/DDBJ whole genome shotgun (WGS) entry which is preliminary data.</text>
</comment>
<gene>
    <name evidence="1" type="ORF">IBL26_08170</name>
</gene>